<dbReference type="AlphaFoldDB" id="A0A2T0M6Y7"/>
<feature type="region of interest" description="Disordered" evidence="5">
    <location>
        <begin position="287"/>
        <end position="335"/>
    </location>
</feature>
<evidence type="ECO:0000256" key="1">
    <source>
        <dbReference type="ARBA" id="ARBA00000971"/>
    </source>
</evidence>
<dbReference type="EMBL" id="PVYX01000003">
    <property type="protein sequence ID" value="PRX53223.1"/>
    <property type="molecule type" value="Genomic_DNA"/>
</dbReference>
<reference evidence="7 8" key="1">
    <citation type="submission" date="2018-03" db="EMBL/GenBank/DDBJ databases">
        <title>Genomic Encyclopedia of Archaeal and Bacterial Type Strains, Phase II (KMG-II): from individual species to whole genera.</title>
        <authorList>
            <person name="Goeker M."/>
        </authorList>
    </citation>
    <scope>NUCLEOTIDE SEQUENCE [LARGE SCALE GENOMIC DNA]</scope>
    <source>
        <strain evidence="7 8">DSM 25027</strain>
    </source>
</reference>
<feature type="domain" description="PPIase FKBP-type" evidence="6">
    <location>
        <begin position="143"/>
        <end position="248"/>
    </location>
</feature>
<protein>
    <recommendedName>
        <fullName evidence="2 4">peptidylprolyl isomerase</fullName>
        <ecNumber evidence="2 4">5.2.1.8</ecNumber>
    </recommendedName>
</protein>
<dbReference type="Proteomes" id="UP000237640">
    <property type="component" value="Unassembled WGS sequence"/>
</dbReference>
<dbReference type="Gene3D" id="3.10.50.40">
    <property type="match status" value="1"/>
</dbReference>
<gene>
    <name evidence="7" type="ORF">CLV81_4132</name>
</gene>
<evidence type="ECO:0000256" key="2">
    <source>
        <dbReference type="ARBA" id="ARBA00013194"/>
    </source>
</evidence>
<sequence length="335" mass="37267">MKKGIFAFSLIAALFISCGDDDGPDVEITPPRLLAEVAPENDAEIQEFLQTHFYNYEEFESPPAGFDFRIVIDEIAGENSDKRPLSEFVDFVDIPVSSFELLLDEEENDIPHRLYYLSARPTNEENDAVKMAGTCPECFPTVADSVFARFEGKLLDGSVFDSALNNPVWFDLAMFQDLSQGFRGFTEGMPFIRRGEDIIENPDGTVSVENFGVGMIIFPSGLGAFNRINSGIPQYSPLIFTIDLFTLNNTDHDRDGIPSIQEDLNGDGYLYDDNTDIDSEIVPFANFQDADDDGDGVSTREEISDGNGNIIIPFPDSNNDGTPDYLDPNVERRPE</sequence>
<evidence type="ECO:0000256" key="5">
    <source>
        <dbReference type="SAM" id="MobiDB-lite"/>
    </source>
</evidence>
<evidence type="ECO:0000256" key="4">
    <source>
        <dbReference type="PROSITE-ProRule" id="PRU00277"/>
    </source>
</evidence>
<evidence type="ECO:0000313" key="7">
    <source>
        <dbReference type="EMBL" id="PRX53223.1"/>
    </source>
</evidence>
<dbReference type="OrthoDB" id="1424215at2"/>
<dbReference type="PROSITE" id="PS50059">
    <property type="entry name" value="FKBP_PPIASE"/>
    <property type="match status" value="1"/>
</dbReference>
<dbReference type="EC" id="5.2.1.8" evidence="2 4"/>
<dbReference type="InterPro" id="IPR001179">
    <property type="entry name" value="PPIase_FKBP_dom"/>
</dbReference>
<proteinExistence type="predicted"/>
<keyword evidence="3 4" id="KW-0697">Rotamase</keyword>
<dbReference type="SUPFAM" id="SSF54534">
    <property type="entry name" value="FKBP-like"/>
    <property type="match status" value="1"/>
</dbReference>
<comment type="caution">
    <text evidence="7">The sequence shown here is derived from an EMBL/GenBank/DDBJ whole genome shotgun (WGS) entry which is preliminary data.</text>
</comment>
<dbReference type="GO" id="GO:0003755">
    <property type="term" value="F:peptidyl-prolyl cis-trans isomerase activity"/>
    <property type="evidence" value="ECO:0007669"/>
    <property type="project" value="UniProtKB-KW"/>
</dbReference>
<evidence type="ECO:0000259" key="6">
    <source>
        <dbReference type="PROSITE" id="PS50059"/>
    </source>
</evidence>
<accession>A0A2T0M6Y7</accession>
<keyword evidence="8" id="KW-1185">Reference proteome</keyword>
<name>A0A2T0M6Y7_9FLAO</name>
<dbReference type="RefSeq" id="WP_106148062.1">
    <property type="nucleotide sequence ID" value="NZ_PVYX01000003.1"/>
</dbReference>
<dbReference type="InterPro" id="IPR046357">
    <property type="entry name" value="PPIase_dom_sf"/>
</dbReference>
<evidence type="ECO:0000313" key="8">
    <source>
        <dbReference type="Proteomes" id="UP000237640"/>
    </source>
</evidence>
<dbReference type="PROSITE" id="PS51257">
    <property type="entry name" value="PROKAR_LIPOPROTEIN"/>
    <property type="match status" value="1"/>
</dbReference>
<evidence type="ECO:0000256" key="3">
    <source>
        <dbReference type="ARBA" id="ARBA00023110"/>
    </source>
</evidence>
<keyword evidence="4" id="KW-0413">Isomerase</keyword>
<comment type="catalytic activity">
    <reaction evidence="1 4">
        <text>[protein]-peptidylproline (omega=180) = [protein]-peptidylproline (omega=0)</text>
        <dbReference type="Rhea" id="RHEA:16237"/>
        <dbReference type="Rhea" id="RHEA-COMP:10747"/>
        <dbReference type="Rhea" id="RHEA-COMP:10748"/>
        <dbReference type="ChEBI" id="CHEBI:83833"/>
        <dbReference type="ChEBI" id="CHEBI:83834"/>
        <dbReference type="EC" id="5.2.1.8"/>
    </reaction>
</comment>
<organism evidence="7 8">
    <name type="scientific">Flagellimonas meridianipacifica</name>
    <dbReference type="NCBI Taxonomy" id="1080225"/>
    <lineage>
        <taxon>Bacteria</taxon>
        <taxon>Pseudomonadati</taxon>
        <taxon>Bacteroidota</taxon>
        <taxon>Flavobacteriia</taxon>
        <taxon>Flavobacteriales</taxon>
        <taxon>Flavobacteriaceae</taxon>
        <taxon>Flagellimonas</taxon>
    </lineage>
</organism>